<accession>A0A4U6TFW9</accession>
<dbReference type="SUPFAM" id="SSF52540">
    <property type="entry name" value="P-loop containing nucleoside triphosphate hydrolases"/>
    <property type="match status" value="1"/>
</dbReference>
<evidence type="ECO:0000313" key="2">
    <source>
        <dbReference type="EMBL" id="TKW01150.1"/>
    </source>
</evidence>
<dbReference type="EMBL" id="CM016559">
    <property type="protein sequence ID" value="TKW01150.1"/>
    <property type="molecule type" value="Genomic_DNA"/>
</dbReference>
<dbReference type="Proteomes" id="UP000298652">
    <property type="component" value="Chromosome 8"/>
</dbReference>
<feature type="domain" description="NB-ARC" evidence="1">
    <location>
        <begin position="60"/>
        <end position="120"/>
    </location>
</feature>
<protein>
    <recommendedName>
        <fullName evidence="1">NB-ARC domain-containing protein</fullName>
    </recommendedName>
</protein>
<evidence type="ECO:0000259" key="1">
    <source>
        <dbReference type="Pfam" id="PF00931"/>
    </source>
</evidence>
<proteinExistence type="predicted"/>
<dbReference type="GO" id="GO:0043531">
    <property type="term" value="F:ADP binding"/>
    <property type="evidence" value="ECO:0007669"/>
    <property type="project" value="InterPro"/>
</dbReference>
<dbReference type="PANTHER" id="PTHR19338:SF53">
    <property type="entry name" value="RX N-TERMINAL DOMAIN-CONTAINING PROTEIN"/>
    <property type="match status" value="1"/>
</dbReference>
<dbReference type="InterPro" id="IPR002182">
    <property type="entry name" value="NB-ARC"/>
</dbReference>
<dbReference type="Pfam" id="PF00931">
    <property type="entry name" value="NB-ARC"/>
    <property type="match status" value="1"/>
</dbReference>
<dbReference type="AlphaFoldDB" id="A0A4U6TFW9"/>
<gene>
    <name evidence="2" type="ORF">SEVIR_8G160200v2</name>
</gene>
<organism evidence="2 3">
    <name type="scientific">Setaria viridis</name>
    <name type="common">Green bristlegrass</name>
    <name type="synonym">Setaria italica subsp. viridis</name>
    <dbReference type="NCBI Taxonomy" id="4556"/>
    <lineage>
        <taxon>Eukaryota</taxon>
        <taxon>Viridiplantae</taxon>
        <taxon>Streptophyta</taxon>
        <taxon>Embryophyta</taxon>
        <taxon>Tracheophyta</taxon>
        <taxon>Spermatophyta</taxon>
        <taxon>Magnoliopsida</taxon>
        <taxon>Liliopsida</taxon>
        <taxon>Poales</taxon>
        <taxon>Poaceae</taxon>
        <taxon>PACMAD clade</taxon>
        <taxon>Panicoideae</taxon>
        <taxon>Panicodae</taxon>
        <taxon>Paniceae</taxon>
        <taxon>Cenchrinae</taxon>
        <taxon>Setaria</taxon>
    </lineage>
</organism>
<evidence type="ECO:0000313" key="3">
    <source>
        <dbReference type="Proteomes" id="UP000298652"/>
    </source>
</evidence>
<reference evidence="2" key="1">
    <citation type="submission" date="2019-03" db="EMBL/GenBank/DDBJ databases">
        <title>WGS assembly of Setaria viridis.</title>
        <authorList>
            <person name="Huang P."/>
            <person name="Jenkins J."/>
            <person name="Grimwood J."/>
            <person name="Barry K."/>
            <person name="Healey A."/>
            <person name="Mamidi S."/>
            <person name="Sreedasyam A."/>
            <person name="Shu S."/>
            <person name="Feldman M."/>
            <person name="Wu J."/>
            <person name="Yu Y."/>
            <person name="Chen C."/>
            <person name="Johnson J."/>
            <person name="Rokhsar D."/>
            <person name="Baxter I."/>
            <person name="Schmutz J."/>
            <person name="Brutnell T."/>
            <person name="Kellogg E."/>
        </authorList>
    </citation>
    <scope>NUCLEOTIDE SEQUENCE [LARGE SCALE GENOMIC DNA]</scope>
</reference>
<name>A0A4U6TFW9_SETVI</name>
<sequence>MVRIDHDPKELHGLRGFIDRSLDLLTKAKIRHKLGVDIKHLKKKYQGTMYEEAGKLIGTEERSNELIGRLMEGDGPSKKQLKTVSIVGFGGLGKTTLAKVVYDKLKMQFDCAAFVTVSQNPNI</sequence>
<keyword evidence="3" id="KW-1185">Reference proteome</keyword>
<dbReference type="Gene3D" id="3.40.50.300">
    <property type="entry name" value="P-loop containing nucleotide triphosphate hydrolases"/>
    <property type="match status" value="1"/>
</dbReference>
<dbReference type="Gramene" id="TKW01150">
    <property type="protein sequence ID" value="TKW01150"/>
    <property type="gene ID" value="SEVIR_8G160200v2"/>
</dbReference>
<dbReference type="InterPro" id="IPR027417">
    <property type="entry name" value="P-loop_NTPase"/>
</dbReference>
<dbReference type="PANTHER" id="PTHR19338">
    <property type="entry name" value="TRANSLOCASE OF INNER MITOCHONDRIAL MEMBRANE 13 HOMOLOG"/>
    <property type="match status" value="1"/>
</dbReference>